<proteinExistence type="predicted"/>
<name>A0A060SPK1_PYCCI</name>
<organism evidence="1 2">
    <name type="scientific">Pycnoporus cinnabarinus</name>
    <name type="common">Cinnabar-red polypore</name>
    <name type="synonym">Trametes cinnabarina</name>
    <dbReference type="NCBI Taxonomy" id="5643"/>
    <lineage>
        <taxon>Eukaryota</taxon>
        <taxon>Fungi</taxon>
        <taxon>Dikarya</taxon>
        <taxon>Basidiomycota</taxon>
        <taxon>Agaricomycotina</taxon>
        <taxon>Agaricomycetes</taxon>
        <taxon>Polyporales</taxon>
        <taxon>Polyporaceae</taxon>
        <taxon>Trametes</taxon>
    </lineage>
</organism>
<dbReference type="AlphaFoldDB" id="A0A060SPK1"/>
<keyword evidence="2" id="KW-1185">Reference proteome</keyword>
<reference evidence="1" key="1">
    <citation type="submission" date="2014-01" db="EMBL/GenBank/DDBJ databases">
        <title>The genome of the white-rot fungus Pycnoporus cinnabarinus: a basidiomycete model with a versatile arsenal for lignocellulosic biomass breakdown.</title>
        <authorList>
            <person name="Levasseur A."/>
            <person name="Lomascolo A."/>
            <person name="Ruiz-Duenas F.J."/>
            <person name="Uzan E."/>
            <person name="Piumi F."/>
            <person name="Kues U."/>
            <person name="Ram A.F.J."/>
            <person name="Murat C."/>
            <person name="Haon M."/>
            <person name="Benoit I."/>
            <person name="Arfi Y."/>
            <person name="Chevret D."/>
            <person name="Drula E."/>
            <person name="Kwon M.J."/>
            <person name="Gouret P."/>
            <person name="Lesage-Meessen L."/>
            <person name="Lombard V."/>
            <person name="Mariette J."/>
            <person name="Noirot C."/>
            <person name="Park J."/>
            <person name="Patyshakuliyeva A."/>
            <person name="Wieneger R.A.B."/>
            <person name="Wosten H.A.B."/>
            <person name="Martin F."/>
            <person name="Coutinho P.M."/>
            <person name="de Vries R."/>
            <person name="Martinez A.T."/>
            <person name="Klopp C."/>
            <person name="Pontarotti P."/>
            <person name="Henrissat B."/>
            <person name="Record E."/>
        </authorList>
    </citation>
    <scope>NUCLEOTIDE SEQUENCE [LARGE SCALE GENOMIC DNA]</scope>
    <source>
        <strain evidence="1">BRFM137</strain>
    </source>
</reference>
<sequence>MSSSVTYSYAPNGYAYAANGYGASTLQQQTHTARQQTYNTSQQQADASQQQYTARTQRYAPYPSSALRNGVASVTDHRRTDSPLLGPKPQVLGSHMRVLLARPELIAAKRVKDHELWKDNTARYYVFDETSLPLPLPANVDPTWSWPVFSSPSPGGDPGLVRRGFPLPKDPEDYDDYRVIIKMVGKNVQGAGTALHAVGIQTNNIYIHRGLMPFEAFDFNSSDWMTDCLRSPDNRYPTVALMLSKLIHEQCTWYKELVTREDAVWVTHQDNTIWRRWGRNPRLDCLWIVAIRRTLPDAKGLVYYFPELELHPLTLVKAKSEPA</sequence>
<accession>A0A060SPK1</accession>
<dbReference type="Proteomes" id="UP000029665">
    <property type="component" value="Unassembled WGS sequence"/>
</dbReference>
<gene>
    <name evidence="1" type="ORF">BN946_scf184850.g15</name>
</gene>
<comment type="caution">
    <text evidence="1">The sequence shown here is derived from an EMBL/GenBank/DDBJ whole genome shotgun (WGS) entry which is preliminary data.</text>
</comment>
<dbReference type="OrthoDB" id="2757072at2759"/>
<protein>
    <submittedName>
        <fullName evidence="1">Uncharacterized protein</fullName>
    </submittedName>
</protein>
<dbReference type="HOGENOM" id="CLU_860905_0_0_1"/>
<dbReference type="EMBL" id="CCBP010000160">
    <property type="protein sequence ID" value="CDO74343.1"/>
    <property type="molecule type" value="Genomic_DNA"/>
</dbReference>
<evidence type="ECO:0000313" key="2">
    <source>
        <dbReference type="Proteomes" id="UP000029665"/>
    </source>
</evidence>
<evidence type="ECO:0000313" key="1">
    <source>
        <dbReference type="EMBL" id="CDO74343.1"/>
    </source>
</evidence>